<proteinExistence type="predicted"/>
<reference evidence="1" key="2">
    <citation type="journal article" date="2022" name="New Phytol.">
        <title>Evolutionary transition to the ectomycorrhizal habit in the genomes of a hyperdiverse lineage of mushroom-forming fungi.</title>
        <authorList>
            <person name="Looney B."/>
            <person name="Miyauchi S."/>
            <person name="Morin E."/>
            <person name="Drula E."/>
            <person name="Courty P.E."/>
            <person name="Kohler A."/>
            <person name="Kuo A."/>
            <person name="LaButti K."/>
            <person name="Pangilinan J."/>
            <person name="Lipzen A."/>
            <person name="Riley R."/>
            <person name="Andreopoulos W."/>
            <person name="He G."/>
            <person name="Johnson J."/>
            <person name="Nolan M."/>
            <person name="Tritt A."/>
            <person name="Barry K.W."/>
            <person name="Grigoriev I.V."/>
            <person name="Nagy L.G."/>
            <person name="Hibbett D."/>
            <person name="Henrissat B."/>
            <person name="Matheny P.B."/>
            <person name="Labbe J."/>
            <person name="Martin F.M."/>
        </authorList>
    </citation>
    <scope>NUCLEOTIDE SEQUENCE</scope>
    <source>
        <strain evidence="1">HHB10654</strain>
    </source>
</reference>
<organism evidence="1 2">
    <name type="scientific">Artomyces pyxidatus</name>
    <dbReference type="NCBI Taxonomy" id="48021"/>
    <lineage>
        <taxon>Eukaryota</taxon>
        <taxon>Fungi</taxon>
        <taxon>Dikarya</taxon>
        <taxon>Basidiomycota</taxon>
        <taxon>Agaricomycotina</taxon>
        <taxon>Agaricomycetes</taxon>
        <taxon>Russulales</taxon>
        <taxon>Auriscalpiaceae</taxon>
        <taxon>Artomyces</taxon>
    </lineage>
</organism>
<comment type="caution">
    <text evidence="1">The sequence shown here is derived from an EMBL/GenBank/DDBJ whole genome shotgun (WGS) entry which is preliminary data.</text>
</comment>
<dbReference type="EMBL" id="MU277223">
    <property type="protein sequence ID" value="KAI0059781.1"/>
    <property type="molecule type" value="Genomic_DNA"/>
</dbReference>
<accession>A0ACB8SVR6</accession>
<sequence>MLRFTAALPSSCPLAANICLSRLSRYRGISDIDHLNPSESFHGSDGPYYRMERAASVSECFSCPSHESPRWASAFSLYSSDSQCSCIRAGHVQSPSVSSALLPLARSSKLPYPAYANTARALDPPTPTCASLTFPDGTSPVAGTDSAALLAGPNASDPVLRYH</sequence>
<evidence type="ECO:0000313" key="2">
    <source>
        <dbReference type="Proteomes" id="UP000814140"/>
    </source>
</evidence>
<gene>
    <name evidence="1" type="ORF">BV25DRAFT_1022148</name>
</gene>
<protein>
    <submittedName>
        <fullName evidence="1">Uncharacterized protein</fullName>
    </submittedName>
</protein>
<evidence type="ECO:0000313" key="1">
    <source>
        <dbReference type="EMBL" id="KAI0059781.1"/>
    </source>
</evidence>
<reference evidence="1" key="1">
    <citation type="submission" date="2021-03" db="EMBL/GenBank/DDBJ databases">
        <authorList>
            <consortium name="DOE Joint Genome Institute"/>
            <person name="Ahrendt S."/>
            <person name="Looney B.P."/>
            <person name="Miyauchi S."/>
            <person name="Morin E."/>
            <person name="Drula E."/>
            <person name="Courty P.E."/>
            <person name="Chicoki N."/>
            <person name="Fauchery L."/>
            <person name="Kohler A."/>
            <person name="Kuo A."/>
            <person name="Labutti K."/>
            <person name="Pangilinan J."/>
            <person name="Lipzen A."/>
            <person name="Riley R."/>
            <person name="Andreopoulos W."/>
            <person name="He G."/>
            <person name="Johnson J."/>
            <person name="Barry K.W."/>
            <person name="Grigoriev I.V."/>
            <person name="Nagy L."/>
            <person name="Hibbett D."/>
            <person name="Henrissat B."/>
            <person name="Matheny P.B."/>
            <person name="Labbe J."/>
            <person name="Martin F."/>
        </authorList>
    </citation>
    <scope>NUCLEOTIDE SEQUENCE</scope>
    <source>
        <strain evidence="1">HHB10654</strain>
    </source>
</reference>
<name>A0ACB8SVR6_9AGAM</name>
<dbReference type="Proteomes" id="UP000814140">
    <property type="component" value="Unassembled WGS sequence"/>
</dbReference>
<keyword evidence="2" id="KW-1185">Reference proteome</keyword>